<dbReference type="Proteomes" id="UP001303046">
    <property type="component" value="Unassembled WGS sequence"/>
</dbReference>
<organism evidence="2 3">
    <name type="scientific">Necator americanus</name>
    <name type="common">Human hookworm</name>
    <dbReference type="NCBI Taxonomy" id="51031"/>
    <lineage>
        <taxon>Eukaryota</taxon>
        <taxon>Metazoa</taxon>
        <taxon>Ecdysozoa</taxon>
        <taxon>Nematoda</taxon>
        <taxon>Chromadorea</taxon>
        <taxon>Rhabditida</taxon>
        <taxon>Rhabditina</taxon>
        <taxon>Rhabditomorpha</taxon>
        <taxon>Strongyloidea</taxon>
        <taxon>Ancylostomatidae</taxon>
        <taxon>Bunostominae</taxon>
        <taxon>Necator</taxon>
    </lineage>
</organism>
<comment type="caution">
    <text evidence="2">The sequence shown here is derived from an EMBL/GenBank/DDBJ whole genome shotgun (WGS) entry which is preliminary data.</text>
</comment>
<reference evidence="2 3" key="1">
    <citation type="submission" date="2023-08" db="EMBL/GenBank/DDBJ databases">
        <title>A Necator americanus chromosomal reference genome.</title>
        <authorList>
            <person name="Ilik V."/>
            <person name="Petrzelkova K.J."/>
            <person name="Pardy F."/>
            <person name="Fuh T."/>
            <person name="Niatou-Singa F.S."/>
            <person name="Gouil Q."/>
            <person name="Baker L."/>
            <person name="Ritchie M.E."/>
            <person name="Jex A.R."/>
            <person name="Gazzola D."/>
            <person name="Li H."/>
            <person name="Toshio Fujiwara R."/>
            <person name="Zhan B."/>
            <person name="Aroian R.V."/>
            <person name="Pafco B."/>
            <person name="Schwarz E.M."/>
        </authorList>
    </citation>
    <scope>NUCLEOTIDE SEQUENCE [LARGE SCALE GENOMIC DNA]</scope>
    <source>
        <strain evidence="2 3">Aroian</strain>
        <tissue evidence="2">Whole animal</tissue>
    </source>
</reference>
<sequence>MCMLCFMPIQWIIVLNKDHEYSIISSCNVASGNISCGSIVETTVGHQVVIIFIGSSRKQCEHFYRKLSVVPEAKLQRTSENMHTSSASDSSTQETGSHLMNVVGREGSSGPCNNSVTRNKRSIRVPRDMALELARTLSGLEEEIRSRFDHLDDIMEETSSKITSIENVLKLRQTLPSENHAISTSNGKLTPDLPHLQCSQGKHFGLNESTSDAGTMFANKMNCERPFDSTESRIGRGDVSQ</sequence>
<evidence type="ECO:0000313" key="2">
    <source>
        <dbReference type="EMBL" id="KAK6726948.1"/>
    </source>
</evidence>
<evidence type="ECO:0000256" key="1">
    <source>
        <dbReference type="SAM" id="MobiDB-lite"/>
    </source>
</evidence>
<feature type="region of interest" description="Disordered" evidence="1">
    <location>
        <begin position="76"/>
        <end position="95"/>
    </location>
</feature>
<accession>A0ABR1BPC9</accession>
<proteinExistence type="predicted"/>
<keyword evidence="3" id="KW-1185">Reference proteome</keyword>
<protein>
    <submittedName>
        <fullName evidence="2">Uncharacterized protein</fullName>
    </submittedName>
</protein>
<gene>
    <name evidence="2" type="primary">Necator_chrI.g1067</name>
    <name evidence="2" type="ORF">RB195_004943</name>
</gene>
<name>A0ABR1BPC9_NECAM</name>
<evidence type="ECO:0000313" key="3">
    <source>
        <dbReference type="Proteomes" id="UP001303046"/>
    </source>
</evidence>
<dbReference type="EMBL" id="JAVFWL010000001">
    <property type="protein sequence ID" value="KAK6726948.1"/>
    <property type="molecule type" value="Genomic_DNA"/>
</dbReference>